<sequence>MEPTEREEWGEVANELSTYAYASLRLRPAKRLRNPDLSRSHTSLTQHEQFPLLRGRRWTQGEERQVNT</sequence>
<keyword evidence="3" id="KW-1185">Reference proteome</keyword>
<feature type="compositionally biased region" description="Basic and acidic residues" evidence="1">
    <location>
        <begin position="59"/>
        <end position="68"/>
    </location>
</feature>
<proteinExistence type="predicted"/>
<organism evidence="2 3">
    <name type="scientific">Byssothecium circinans</name>
    <dbReference type="NCBI Taxonomy" id="147558"/>
    <lineage>
        <taxon>Eukaryota</taxon>
        <taxon>Fungi</taxon>
        <taxon>Dikarya</taxon>
        <taxon>Ascomycota</taxon>
        <taxon>Pezizomycotina</taxon>
        <taxon>Dothideomycetes</taxon>
        <taxon>Pleosporomycetidae</taxon>
        <taxon>Pleosporales</taxon>
        <taxon>Massarineae</taxon>
        <taxon>Massarinaceae</taxon>
        <taxon>Byssothecium</taxon>
    </lineage>
</organism>
<dbReference type="EMBL" id="ML976985">
    <property type="protein sequence ID" value="KAF1959349.1"/>
    <property type="molecule type" value="Genomic_DNA"/>
</dbReference>
<name>A0A6A5U5W3_9PLEO</name>
<accession>A0A6A5U5W3</accession>
<feature type="region of interest" description="Disordered" evidence="1">
    <location>
        <begin position="31"/>
        <end position="68"/>
    </location>
</feature>
<evidence type="ECO:0000313" key="3">
    <source>
        <dbReference type="Proteomes" id="UP000800035"/>
    </source>
</evidence>
<protein>
    <submittedName>
        <fullName evidence="2">Uncharacterized protein</fullName>
    </submittedName>
</protein>
<reference evidence="2" key="1">
    <citation type="journal article" date="2020" name="Stud. Mycol.">
        <title>101 Dothideomycetes genomes: a test case for predicting lifestyles and emergence of pathogens.</title>
        <authorList>
            <person name="Haridas S."/>
            <person name="Albert R."/>
            <person name="Binder M."/>
            <person name="Bloem J."/>
            <person name="Labutti K."/>
            <person name="Salamov A."/>
            <person name="Andreopoulos B."/>
            <person name="Baker S."/>
            <person name="Barry K."/>
            <person name="Bills G."/>
            <person name="Bluhm B."/>
            <person name="Cannon C."/>
            <person name="Castanera R."/>
            <person name="Culley D."/>
            <person name="Daum C."/>
            <person name="Ezra D."/>
            <person name="Gonzalez J."/>
            <person name="Henrissat B."/>
            <person name="Kuo A."/>
            <person name="Liang C."/>
            <person name="Lipzen A."/>
            <person name="Lutzoni F."/>
            <person name="Magnuson J."/>
            <person name="Mondo S."/>
            <person name="Nolan M."/>
            <person name="Ohm R."/>
            <person name="Pangilinan J."/>
            <person name="Park H.-J."/>
            <person name="Ramirez L."/>
            <person name="Alfaro M."/>
            <person name="Sun H."/>
            <person name="Tritt A."/>
            <person name="Yoshinaga Y."/>
            <person name="Zwiers L.-H."/>
            <person name="Turgeon B."/>
            <person name="Goodwin S."/>
            <person name="Spatafora J."/>
            <person name="Crous P."/>
            <person name="Grigoriev I."/>
        </authorList>
    </citation>
    <scope>NUCLEOTIDE SEQUENCE</scope>
    <source>
        <strain evidence="2">CBS 675.92</strain>
    </source>
</reference>
<dbReference type="Proteomes" id="UP000800035">
    <property type="component" value="Unassembled WGS sequence"/>
</dbReference>
<dbReference type="AlphaFoldDB" id="A0A6A5U5W3"/>
<evidence type="ECO:0000313" key="2">
    <source>
        <dbReference type="EMBL" id="KAF1959349.1"/>
    </source>
</evidence>
<gene>
    <name evidence="2" type="ORF">CC80DRAFT_490301</name>
</gene>
<evidence type="ECO:0000256" key="1">
    <source>
        <dbReference type="SAM" id="MobiDB-lite"/>
    </source>
</evidence>